<feature type="transmembrane region" description="Helical" evidence="8">
    <location>
        <begin position="122"/>
        <end position="142"/>
    </location>
</feature>
<evidence type="ECO:0000256" key="9">
    <source>
        <dbReference type="NCBIfam" id="TIGR00751"/>
    </source>
</evidence>
<evidence type="ECO:0000256" key="4">
    <source>
        <dbReference type="ARBA" id="ARBA00022679"/>
    </source>
</evidence>
<keyword evidence="7 8" id="KW-0472">Membrane</keyword>
<reference evidence="10 11" key="1">
    <citation type="submission" date="2024-11" db="EMBL/GenBank/DDBJ databases">
        <authorList>
            <person name="Mikucki A.G."/>
            <person name="Kahler C.M."/>
        </authorList>
    </citation>
    <scope>NUCLEOTIDE SEQUENCE [LARGE SCALE GENOMIC DNA]</scope>
    <source>
        <strain evidence="10 11">EXNM717</strain>
    </source>
</reference>
<evidence type="ECO:0000256" key="2">
    <source>
        <dbReference type="ARBA" id="ARBA00022428"/>
    </source>
</evidence>
<feature type="transmembrane region" description="Helical" evidence="8">
    <location>
        <begin position="154"/>
        <end position="173"/>
    </location>
</feature>
<dbReference type="Pfam" id="PF01040">
    <property type="entry name" value="UbiA"/>
    <property type="match status" value="1"/>
</dbReference>
<organism evidence="10 11">
    <name type="scientific">Neisseria oralis</name>
    <dbReference type="NCBI Taxonomy" id="1107316"/>
    <lineage>
        <taxon>Bacteria</taxon>
        <taxon>Pseudomonadati</taxon>
        <taxon>Pseudomonadota</taxon>
        <taxon>Betaproteobacteria</taxon>
        <taxon>Neisseriales</taxon>
        <taxon>Neisseriaceae</taxon>
        <taxon>Neisseria</taxon>
    </lineage>
</organism>
<gene>
    <name evidence="8 10" type="primary">menA</name>
    <name evidence="10" type="ORF">ACI43T_07565</name>
</gene>
<comment type="pathway">
    <text evidence="8">Quinol/quinone metabolism; menaquinone biosynthesis; menaquinol from 1,4-dihydroxy-2-naphthoate: step 1/2.</text>
</comment>
<dbReference type="GO" id="GO:0046428">
    <property type="term" value="F:1,4-dihydroxy-2-naphthoate polyprenyltransferase activity"/>
    <property type="evidence" value="ECO:0007669"/>
    <property type="project" value="UniProtKB-EC"/>
</dbReference>
<dbReference type="CDD" id="cd13962">
    <property type="entry name" value="PT_UbiA_UBIAD1"/>
    <property type="match status" value="1"/>
</dbReference>
<keyword evidence="2 8" id="KW-0474">Menaquinone biosynthesis</keyword>
<dbReference type="EC" id="2.5.1.74" evidence="8 9"/>
<keyword evidence="6 8" id="KW-1133">Transmembrane helix</keyword>
<comment type="catalytic activity">
    <reaction evidence="8">
        <text>an all-trans-polyprenyl diphosphate + 1,4-dihydroxy-2-naphthoate + H(+) = a 2-demethylmenaquinol + CO2 + diphosphate</text>
        <dbReference type="Rhea" id="RHEA:26478"/>
        <dbReference type="Rhea" id="RHEA-COMP:9563"/>
        <dbReference type="Rhea" id="RHEA-COMP:9564"/>
        <dbReference type="ChEBI" id="CHEBI:11173"/>
        <dbReference type="ChEBI" id="CHEBI:15378"/>
        <dbReference type="ChEBI" id="CHEBI:16526"/>
        <dbReference type="ChEBI" id="CHEBI:33019"/>
        <dbReference type="ChEBI" id="CHEBI:55437"/>
        <dbReference type="ChEBI" id="CHEBI:58914"/>
        <dbReference type="EC" id="2.5.1.74"/>
    </reaction>
</comment>
<comment type="subcellular location">
    <subcellularLocation>
        <location evidence="8">Cell membrane</location>
        <topology evidence="8">Multi-pass membrane protein</topology>
    </subcellularLocation>
    <subcellularLocation>
        <location evidence="1">Membrane</location>
        <topology evidence="1">Multi-pass membrane protein</topology>
    </subcellularLocation>
</comment>
<evidence type="ECO:0000256" key="3">
    <source>
        <dbReference type="ARBA" id="ARBA00022475"/>
    </source>
</evidence>
<keyword evidence="4 8" id="KW-0808">Transferase</keyword>
<evidence type="ECO:0000313" key="10">
    <source>
        <dbReference type="EMBL" id="MFK7642355.1"/>
    </source>
</evidence>
<dbReference type="NCBIfam" id="TIGR00751">
    <property type="entry name" value="menA"/>
    <property type="match status" value="1"/>
</dbReference>
<name>A0ABW8Q5K4_9NEIS</name>
<feature type="transmembrane region" description="Helical" evidence="8">
    <location>
        <begin position="179"/>
        <end position="198"/>
    </location>
</feature>
<protein>
    <recommendedName>
        <fullName evidence="8 9">1,4-dihydroxy-2-naphthoate octaprenyltransferase</fullName>
        <shortName evidence="8">DHNA-octaprenyltransferase</shortName>
        <ecNumber evidence="8 9">2.5.1.74</ecNumber>
    </recommendedName>
</protein>
<keyword evidence="11" id="KW-1185">Reference proteome</keyword>
<evidence type="ECO:0000256" key="8">
    <source>
        <dbReference type="HAMAP-Rule" id="MF_01937"/>
    </source>
</evidence>
<comment type="caution">
    <text evidence="10">The sequence shown here is derived from an EMBL/GenBank/DDBJ whole genome shotgun (WGS) entry which is preliminary data.</text>
</comment>
<dbReference type="InterPro" id="IPR000537">
    <property type="entry name" value="UbiA_prenyltransferase"/>
</dbReference>
<feature type="transmembrane region" description="Helical" evidence="8">
    <location>
        <begin position="281"/>
        <end position="298"/>
    </location>
</feature>
<evidence type="ECO:0000256" key="6">
    <source>
        <dbReference type="ARBA" id="ARBA00022989"/>
    </source>
</evidence>
<evidence type="ECO:0000256" key="1">
    <source>
        <dbReference type="ARBA" id="ARBA00004141"/>
    </source>
</evidence>
<evidence type="ECO:0000256" key="5">
    <source>
        <dbReference type="ARBA" id="ARBA00022692"/>
    </source>
</evidence>
<comment type="similarity">
    <text evidence="8">Belongs to the MenA family. Type 1 subfamily.</text>
</comment>
<feature type="transmembrane region" description="Helical" evidence="8">
    <location>
        <begin position="87"/>
        <end position="110"/>
    </location>
</feature>
<dbReference type="HAMAP" id="MF_01937">
    <property type="entry name" value="MenA_1"/>
    <property type="match status" value="1"/>
</dbReference>
<dbReference type="InterPro" id="IPR004657">
    <property type="entry name" value="MenA"/>
</dbReference>
<dbReference type="PIRSF" id="PIRSF005355">
    <property type="entry name" value="UBIAD1"/>
    <property type="match status" value="1"/>
</dbReference>
<evidence type="ECO:0000256" key="7">
    <source>
        <dbReference type="ARBA" id="ARBA00023136"/>
    </source>
</evidence>
<dbReference type="PANTHER" id="PTHR13929">
    <property type="entry name" value="1,4-DIHYDROXY-2-NAPHTHOATE OCTAPRENYLTRANSFERASE"/>
    <property type="match status" value="1"/>
</dbReference>
<dbReference type="EMBL" id="JBJGEB010000006">
    <property type="protein sequence ID" value="MFK7642355.1"/>
    <property type="molecule type" value="Genomic_DNA"/>
</dbReference>
<sequence length="300" mass="32125">MAIRYWLQAARPRTLPLALSGALLGSLLASLQHRTNAAVTLLCAATAAALQVFGNLANDYGDARSGADSPLRQGPERMVASGRISPAAMRFGLILSALSCILLGTALLAAALPVLCFGWQSWLFWLLAGTASLAAAYCYTAGCKPYGYIGLGDLAVFVFFGLLSVCGSEFLHTGRLNPASLTPAAAMGLWCCMILNLNNMRDINSDLRAGKHTVAARLRLPRAKRYHTALATTAALLWCAWLPACFHGAPLYAFQTALAAASLTHLYFLKKAQSPSELDKLLPQWSAAVLLWVVALWLCR</sequence>
<feature type="transmembrane region" description="Helical" evidence="8">
    <location>
        <begin position="226"/>
        <end position="244"/>
    </location>
</feature>
<accession>A0ABW8Q5K4</accession>
<keyword evidence="5 8" id="KW-0812">Transmembrane</keyword>
<keyword evidence="3 8" id="KW-1003">Cell membrane</keyword>
<evidence type="ECO:0000313" key="11">
    <source>
        <dbReference type="Proteomes" id="UP001621964"/>
    </source>
</evidence>
<proteinExistence type="inferred from homology"/>
<dbReference type="InterPro" id="IPR026046">
    <property type="entry name" value="UBIAD1"/>
</dbReference>
<dbReference type="PANTHER" id="PTHR13929:SF0">
    <property type="entry name" value="UBIA PRENYLTRANSFERASE DOMAIN-CONTAINING PROTEIN 1"/>
    <property type="match status" value="1"/>
</dbReference>
<dbReference type="RefSeq" id="WP_405386260.1">
    <property type="nucleotide sequence ID" value="NZ_JBJGEB010000006.1"/>
</dbReference>
<comment type="function">
    <text evidence="8">Conversion of 1,4-dihydroxy-2-naphthoate (DHNA) to demethylmenaquinone (DMK).</text>
</comment>
<dbReference type="Proteomes" id="UP001621964">
    <property type="component" value="Unassembled WGS sequence"/>
</dbReference>